<dbReference type="GeneID" id="54422487"/>
<keyword evidence="4 8" id="KW-0812">Transmembrane</keyword>
<dbReference type="InterPro" id="IPR052427">
    <property type="entry name" value="Glycosyltrans_GT2/GT47"/>
</dbReference>
<dbReference type="SUPFAM" id="SSF53448">
    <property type="entry name" value="Nucleotide-diphospho-sugar transferases"/>
    <property type="match status" value="1"/>
</dbReference>
<dbReference type="EMBL" id="ML975161">
    <property type="protein sequence ID" value="KAF1811440.1"/>
    <property type="molecule type" value="Genomic_DNA"/>
</dbReference>
<evidence type="ECO:0000256" key="3">
    <source>
        <dbReference type="ARBA" id="ARBA00022679"/>
    </source>
</evidence>
<gene>
    <name evidence="9 11" type="ORF">P152DRAFT_482913</name>
</gene>
<keyword evidence="7" id="KW-0325">Glycoprotein</keyword>
<keyword evidence="6 8" id="KW-0472">Membrane</keyword>
<protein>
    <recommendedName>
        <fullName evidence="12">Glycosyltransferase family 2 protein</fullName>
    </recommendedName>
</protein>
<evidence type="ECO:0000256" key="7">
    <source>
        <dbReference type="ARBA" id="ARBA00023180"/>
    </source>
</evidence>
<evidence type="ECO:0008006" key="12">
    <source>
        <dbReference type="Google" id="ProtNLM"/>
    </source>
</evidence>
<dbReference type="OrthoDB" id="2849215at2759"/>
<keyword evidence="3" id="KW-0808">Transferase</keyword>
<reference evidence="9 11" key="1">
    <citation type="submission" date="2020-01" db="EMBL/GenBank/DDBJ databases">
        <authorList>
            <consortium name="DOE Joint Genome Institute"/>
            <person name="Haridas S."/>
            <person name="Albert R."/>
            <person name="Binder M."/>
            <person name="Bloem J."/>
            <person name="Labutti K."/>
            <person name="Salamov A."/>
            <person name="Andreopoulos B."/>
            <person name="Baker S.E."/>
            <person name="Barry K."/>
            <person name="Bills G."/>
            <person name="Bluhm B.H."/>
            <person name="Cannon C."/>
            <person name="Castanera R."/>
            <person name="Culley D.E."/>
            <person name="Daum C."/>
            <person name="Ezra D."/>
            <person name="Gonzalez J.B."/>
            <person name="Henrissat B."/>
            <person name="Kuo A."/>
            <person name="Liang C."/>
            <person name="Lipzen A."/>
            <person name="Lutzoni F."/>
            <person name="Magnuson J."/>
            <person name="Mondo S."/>
            <person name="Nolan M."/>
            <person name="Ohm R."/>
            <person name="Pangilinan J."/>
            <person name="Park H.-J."/>
            <person name="Ramirez L."/>
            <person name="Alfaro M."/>
            <person name="Sun H."/>
            <person name="Tritt A."/>
            <person name="Yoshinaga Y."/>
            <person name="Zwiers L.-H."/>
            <person name="Turgeon B.G."/>
            <person name="Goodwin S.B."/>
            <person name="Spatafora J.W."/>
            <person name="Crous P.W."/>
            <person name="Grigoriev I.V."/>
        </authorList>
    </citation>
    <scope>NUCLEOTIDE SEQUENCE</scope>
    <source>
        <strain evidence="9 11">CBS 781.70</strain>
    </source>
</reference>
<dbReference type="PANTHER" id="PTHR47844:SF1">
    <property type="entry name" value="EXOSTOSIN-LIKE 2"/>
    <property type="match status" value="1"/>
</dbReference>
<evidence type="ECO:0000256" key="1">
    <source>
        <dbReference type="ARBA" id="ARBA00004370"/>
    </source>
</evidence>
<evidence type="ECO:0000313" key="9">
    <source>
        <dbReference type="EMBL" id="KAF1811440.1"/>
    </source>
</evidence>
<evidence type="ECO:0000256" key="5">
    <source>
        <dbReference type="ARBA" id="ARBA00022989"/>
    </source>
</evidence>
<evidence type="ECO:0000313" key="10">
    <source>
        <dbReference type="Proteomes" id="UP000504638"/>
    </source>
</evidence>
<keyword evidence="2" id="KW-0328">Glycosyltransferase</keyword>
<feature type="transmembrane region" description="Helical" evidence="8">
    <location>
        <begin position="314"/>
        <end position="331"/>
    </location>
</feature>
<dbReference type="PANTHER" id="PTHR47844">
    <property type="entry name" value="SYNTHASE CPS1, PUTATIVE (AFU_ORTHOLOGUE AFUA_7G02500)-RELATED"/>
    <property type="match status" value="1"/>
</dbReference>
<keyword evidence="5 8" id="KW-1133">Transmembrane helix</keyword>
<evidence type="ECO:0000256" key="6">
    <source>
        <dbReference type="ARBA" id="ARBA00023136"/>
    </source>
</evidence>
<organism evidence="9">
    <name type="scientific">Eremomyces bilateralis CBS 781.70</name>
    <dbReference type="NCBI Taxonomy" id="1392243"/>
    <lineage>
        <taxon>Eukaryota</taxon>
        <taxon>Fungi</taxon>
        <taxon>Dikarya</taxon>
        <taxon>Ascomycota</taxon>
        <taxon>Pezizomycotina</taxon>
        <taxon>Dothideomycetes</taxon>
        <taxon>Dothideomycetes incertae sedis</taxon>
        <taxon>Eremomycetales</taxon>
        <taxon>Eremomycetaceae</taxon>
        <taxon>Eremomyces</taxon>
    </lineage>
</organism>
<dbReference type="RefSeq" id="XP_033533071.1">
    <property type="nucleotide sequence ID" value="XM_033681917.1"/>
</dbReference>
<evidence type="ECO:0000313" key="11">
    <source>
        <dbReference type="RefSeq" id="XP_033533071.1"/>
    </source>
</evidence>
<sequence length="414" mass="47671">MRNVSAKRAEPVSCIFPIEEVPGAQQLNHQTQVPHRPRNLVKIKYRPKDVTVIVPSVEPWGIEFYGVLNKILASDPAKTIVTTLDEFVPRALEVVQLVDPEHRYIKVVSIPRPPAAQARYQWMRAMQEVNTDIVLVVADRINLPLGFIRSVAIPFNDDNIGCVSSTKRGIRIPSDNIWTDFWNVVGCVYLARNDVQGCGTHKIDQGISCASARALTLRASIMRDPAFVHAFTHEYHLGGLIGPLNAGDDKFITAWLLGHGWRFAMQNGPEATIRTRIGLFPRFIYQYCRWHRTTWRMNPRILFKHRSTWRRYPWTTYSIFISSLFNFAILWDPGMLTCLWYAMEGTCHTRQSMAMLVLWIITSKTLKPMFHFIEHPADIIYLPWLILFGYVCSFLKFYAGLTFWVISWGSREGL</sequence>
<proteinExistence type="predicted"/>
<dbReference type="Pfam" id="PF13641">
    <property type="entry name" value="Glyco_tranf_2_3"/>
    <property type="match status" value="1"/>
</dbReference>
<reference evidence="11" key="2">
    <citation type="submission" date="2020-04" db="EMBL/GenBank/DDBJ databases">
        <authorList>
            <consortium name="NCBI Genome Project"/>
        </authorList>
    </citation>
    <scope>NUCLEOTIDE SEQUENCE</scope>
    <source>
        <strain evidence="11">CBS 781.70</strain>
    </source>
</reference>
<evidence type="ECO:0000256" key="4">
    <source>
        <dbReference type="ARBA" id="ARBA00022692"/>
    </source>
</evidence>
<accession>A0A6G1G0J1</accession>
<name>A0A6G1G0J1_9PEZI</name>
<dbReference type="GO" id="GO:0016020">
    <property type="term" value="C:membrane"/>
    <property type="evidence" value="ECO:0007669"/>
    <property type="project" value="UniProtKB-SubCell"/>
</dbReference>
<reference evidence="11" key="3">
    <citation type="submission" date="2025-04" db="UniProtKB">
        <authorList>
            <consortium name="RefSeq"/>
        </authorList>
    </citation>
    <scope>IDENTIFICATION</scope>
    <source>
        <strain evidence="11">CBS 781.70</strain>
    </source>
</reference>
<dbReference type="InterPro" id="IPR029044">
    <property type="entry name" value="Nucleotide-diphossugar_trans"/>
</dbReference>
<dbReference type="AlphaFoldDB" id="A0A6G1G0J1"/>
<dbReference type="Proteomes" id="UP000504638">
    <property type="component" value="Unplaced"/>
</dbReference>
<comment type="subcellular location">
    <subcellularLocation>
        <location evidence="1">Membrane</location>
    </subcellularLocation>
</comment>
<feature type="transmembrane region" description="Helical" evidence="8">
    <location>
        <begin position="382"/>
        <end position="406"/>
    </location>
</feature>
<evidence type="ECO:0000256" key="8">
    <source>
        <dbReference type="SAM" id="Phobius"/>
    </source>
</evidence>
<evidence type="ECO:0000256" key="2">
    <source>
        <dbReference type="ARBA" id="ARBA00022676"/>
    </source>
</evidence>
<keyword evidence="10" id="KW-1185">Reference proteome</keyword>
<dbReference type="GO" id="GO:0016757">
    <property type="term" value="F:glycosyltransferase activity"/>
    <property type="evidence" value="ECO:0007669"/>
    <property type="project" value="UniProtKB-KW"/>
</dbReference>